<dbReference type="AlphaFoldDB" id="A0A2I1C6I9"/>
<evidence type="ECO:0000313" key="2">
    <source>
        <dbReference type="EMBL" id="PKX93252.1"/>
    </source>
</evidence>
<dbReference type="Proteomes" id="UP000234474">
    <property type="component" value="Unassembled WGS sequence"/>
</dbReference>
<dbReference type="OrthoDB" id="5345494at2759"/>
<accession>A0A2I1C6I9</accession>
<dbReference type="OMA" id="FNVRILS"/>
<dbReference type="EMBL" id="MSZS01000005">
    <property type="protein sequence ID" value="PKX93252.1"/>
    <property type="molecule type" value="Genomic_DNA"/>
</dbReference>
<evidence type="ECO:0000256" key="1">
    <source>
        <dbReference type="SAM" id="MobiDB-lite"/>
    </source>
</evidence>
<dbReference type="VEuPathDB" id="FungiDB:P174DRAFT_422257"/>
<keyword evidence="3" id="KW-1185">Reference proteome</keyword>
<organism evidence="2 3">
    <name type="scientific">Aspergillus novofumigatus (strain IBT 16806)</name>
    <dbReference type="NCBI Taxonomy" id="1392255"/>
    <lineage>
        <taxon>Eukaryota</taxon>
        <taxon>Fungi</taxon>
        <taxon>Dikarya</taxon>
        <taxon>Ascomycota</taxon>
        <taxon>Pezizomycotina</taxon>
        <taxon>Eurotiomycetes</taxon>
        <taxon>Eurotiomycetidae</taxon>
        <taxon>Eurotiales</taxon>
        <taxon>Aspergillaceae</taxon>
        <taxon>Aspergillus</taxon>
        <taxon>Aspergillus subgen. Fumigati</taxon>
    </lineage>
</organism>
<proteinExistence type="predicted"/>
<dbReference type="GeneID" id="36532351"/>
<dbReference type="RefSeq" id="XP_024681847.1">
    <property type="nucleotide sequence ID" value="XM_024825026.1"/>
</dbReference>
<gene>
    <name evidence="2" type="ORF">P174DRAFT_422257</name>
</gene>
<feature type="region of interest" description="Disordered" evidence="1">
    <location>
        <begin position="489"/>
        <end position="509"/>
    </location>
</feature>
<protein>
    <recommendedName>
        <fullName evidence="4">Ubiquitin fusion degradation protein</fullName>
    </recommendedName>
</protein>
<comment type="caution">
    <text evidence="2">The sequence shown here is derived from an EMBL/GenBank/DDBJ whole genome shotgun (WGS) entry which is preliminary data.</text>
</comment>
<evidence type="ECO:0008006" key="4">
    <source>
        <dbReference type="Google" id="ProtNLM"/>
    </source>
</evidence>
<reference evidence="3" key="1">
    <citation type="journal article" date="2018" name="Proc. Natl. Acad. Sci. U.S.A.">
        <title>Linking secondary metabolites to gene clusters through genome sequencing of six diverse Aspergillus species.</title>
        <authorList>
            <person name="Kaerboelling I."/>
            <person name="Vesth T.C."/>
            <person name="Frisvad J.C."/>
            <person name="Nybo J.L."/>
            <person name="Theobald S."/>
            <person name="Kuo A."/>
            <person name="Bowyer P."/>
            <person name="Matsuda Y."/>
            <person name="Mondo S."/>
            <person name="Lyhne E.K."/>
            <person name="Kogle M.E."/>
            <person name="Clum A."/>
            <person name="Lipzen A."/>
            <person name="Salamov A."/>
            <person name="Ngan C.Y."/>
            <person name="Daum C."/>
            <person name="Chiniquy J."/>
            <person name="Barry K."/>
            <person name="LaButti K."/>
            <person name="Haridas S."/>
            <person name="Simmons B.A."/>
            <person name="Magnuson J.K."/>
            <person name="Mortensen U.H."/>
            <person name="Larsen T.O."/>
            <person name="Grigoriev I.V."/>
            <person name="Baker S.E."/>
            <person name="Andersen M.R."/>
        </authorList>
    </citation>
    <scope>NUCLEOTIDE SEQUENCE [LARGE SCALE GENOMIC DNA]</scope>
    <source>
        <strain evidence="3">IBT 16806</strain>
    </source>
</reference>
<evidence type="ECO:0000313" key="3">
    <source>
        <dbReference type="Proteomes" id="UP000234474"/>
    </source>
</evidence>
<dbReference type="STRING" id="1392255.A0A2I1C6I9"/>
<sequence length="593" mass="64869">MAEGELWYSLVTAIDPVNIKAMPAVLQSAINLLENELSKARAALKEIQPNAAPRFTAGDELAIGAIAAYRQNLIGRAPDFYYGTRRLTPKELGLVPVVREVQVASEEEEVPQEENQCSVTVIPSKPASLTDVLSNSLILDHMAPYLSVSGLFSLASTCRTLRSVIMETPYVFRHLDLSRCRGAQLQRSSTVDGRAQALGNELMDESLTEDEFYSAPLKLIFAKLEHNSLLQDVRTLVLDGLPVPADLVAEILLSDRFNVNILSIRGCQHLNERKLMQVLQYAVRPTRPAGTPRQVPQLVEFKVCWSDAGGVRPPSRQHDQARETYRQNAWYSPSGKLLTASIEEGWAQTIQKCHGIIAFDAVLCRGPRHDPSAMLVSHDGTQHEGHLLGPAIATVALGSRGCDGCHSSPEGPAIWGQSPEETFPLLTPPPFHSSSIVAAKRPSLFPGAERPALIARCADCLTDRWCHRCNKWFCADCLPHSQRVSSNLSPHQTAMRASLSGNDPSQRLERGVSKDCWECGPTKRKVSKLSTDGIFSAPHANLIANERANTAKDYTALSTTRAALRQCVTGATPVRAIGLGNFISTFSRDTRGC</sequence>
<name>A0A2I1C6I9_ASPN1</name>